<protein>
    <submittedName>
        <fullName evidence="3">Replicative DNA helicase</fullName>
    </submittedName>
</protein>
<feature type="transmembrane region" description="Helical" evidence="1">
    <location>
        <begin position="103"/>
        <end position="127"/>
    </location>
</feature>
<reference evidence="5" key="3">
    <citation type="submission" date="2015-07" db="EMBL/GenBank/DDBJ databases">
        <title>Draft Genome Sequence of Oceanobacillus picturae Heshi-B3 that Was Isolated from Fermented Rice Bran with Aging Salted Mackerel, Which Was Named Heshiko as Traditional Fermented Seafood in Japan.</title>
        <authorList>
            <person name="Akuzawa S."/>
            <person name="Nakagawa J."/>
            <person name="Kanekatsu T."/>
            <person name="Kanesaki Y."/>
            <person name="Suzuki T."/>
        </authorList>
    </citation>
    <scope>NUCLEOTIDE SEQUENCE [LARGE SCALE GENOMIC DNA]</scope>
    <source>
        <strain evidence="5">Heshi-B3</strain>
    </source>
</reference>
<keyword evidence="1" id="KW-0812">Transmembrane</keyword>
<feature type="transmembrane region" description="Helical" evidence="1">
    <location>
        <begin position="133"/>
        <end position="153"/>
    </location>
</feature>
<evidence type="ECO:0000313" key="5">
    <source>
        <dbReference type="Proteomes" id="UP000052946"/>
    </source>
</evidence>
<dbReference type="Proteomes" id="UP000028863">
    <property type="component" value="Unassembled WGS sequence"/>
</dbReference>
<keyword evidence="4" id="KW-1185">Reference proteome</keyword>
<dbReference type="STRING" id="171693.BN988_03312"/>
<evidence type="ECO:0000313" key="4">
    <source>
        <dbReference type="Proteomes" id="UP000028863"/>
    </source>
</evidence>
<reference evidence="2 4" key="1">
    <citation type="submission" date="2014-03" db="EMBL/GenBank/DDBJ databases">
        <title>Draft genome sequencing of Oceanobacillus picturae strain S1 isolated from human gut.</title>
        <authorList>
            <person name="Croce O."/>
            <person name="Lagier J.C."/>
            <person name="Raoult D."/>
        </authorList>
    </citation>
    <scope>NUCLEOTIDE SEQUENCE [LARGE SCALE GENOMIC DNA]</scope>
    <source>
        <strain evidence="2 4">S1</strain>
    </source>
</reference>
<gene>
    <name evidence="2" type="ORF">BN988_03312</name>
    <name evidence="3" type="ORF">OPHB3_2064</name>
</gene>
<dbReference type="AlphaFoldDB" id="W9AQ47"/>
<reference evidence="3 5" key="4">
    <citation type="journal article" date="2016" name="Genome Announc.">
        <title>Draft Genome Sequence of Oceanobacillus picturae Heshi-B3, Isolated from Fermented Rice Bran in a Traditional Japanese Seafood Dish.</title>
        <authorList>
            <person name="Akuzawa S."/>
            <person name="Nagaoka J."/>
            <person name="Kanekatsu M."/>
            <person name="Kanesaki Y."/>
            <person name="Suzuki T."/>
        </authorList>
    </citation>
    <scope>NUCLEOTIDE SEQUENCE [LARGE SCALE GENOMIC DNA]</scope>
    <source>
        <strain evidence="3 5">Heshi-B3</strain>
    </source>
</reference>
<accession>W9AQ47</accession>
<keyword evidence="3" id="KW-0067">ATP-binding</keyword>
<dbReference type="OrthoDB" id="2618234at2"/>
<keyword evidence="1" id="KW-1133">Transmembrane helix</keyword>
<reference evidence="2 4" key="2">
    <citation type="submission" date="2014-03" db="EMBL/GenBank/DDBJ databases">
        <authorList>
            <person name="Urmite Genomes U."/>
        </authorList>
    </citation>
    <scope>NUCLEOTIDE SEQUENCE [LARGE SCALE GENOMIC DNA]</scope>
    <source>
        <strain evidence="2 4">S1</strain>
    </source>
</reference>
<organism evidence="2 4">
    <name type="scientific">Oceanobacillus picturae</name>
    <dbReference type="NCBI Taxonomy" id="171693"/>
    <lineage>
        <taxon>Bacteria</taxon>
        <taxon>Bacillati</taxon>
        <taxon>Bacillota</taxon>
        <taxon>Bacilli</taxon>
        <taxon>Bacillales</taxon>
        <taxon>Bacillaceae</taxon>
        <taxon>Oceanobacillus</taxon>
    </lineage>
</organism>
<name>W9AQ47_9BACI</name>
<keyword evidence="3" id="KW-0378">Hydrolase</keyword>
<keyword evidence="1" id="KW-0472">Membrane</keyword>
<feature type="transmembrane region" description="Helical" evidence="1">
    <location>
        <begin position="36"/>
        <end position="56"/>
    </location>
</feature>
<evidence type="ECO:0000256" key="1">
    <source>
        <dbReference type="SAM" id="Phobius"/>
    </source>
</evidence>
<dbReference type="EMBL" id="BBXV01000024">
    <property type="protein sequence ID" value="GAQ18125.1"/>
    <property type="molecule type" value="Genomic_DNA"/>
</dbReference>
<dbReference type="GO" id="GO:0004386">
    <property type="term" value="F:helicase activity"/>
    <property type="evidence" value="ECO:0007669"/>
    <property type="project" value="UniProtKB-KW"/>
</dbReference>
<dbReference type="Proteomes" id="UP000052946">
    <property type="component" value="Unassembled WGS sequence"/>
</dbReference>
<keyword evidence="3" id="KW-0547">Nucleotide-binding</keyword>
<comment type="caution">
    <text evidence="2">The sequence shown here is derived from an EMBL/GenBank/DDBJ whole genome shotgun (WGS) entry which is preliminary data.</text>
</comment>
<proteinExistence type="predicted"/>
<keyword evidence="3" id="KW-0347">Helicase</keyword>
<feature type="transmembrane region" description="Helical" evidence="1">
    <location>
        <begin position="12"/>
        <end position="29"/>
    </location>
</feature>
<evidence type="ECO:0000313" key="2">
    <source>
        <dbReference type="EMBL" id="CDO04746.1"/>
    </source>
</evidence>
<dbReference type="eggNOG" id="ENOG5031W69">
    <property type="taxonomic scope" value="Bacteria"/>
</dbReference>
<sequence length="164" mass="19300">MMLWDSFDKNEIYTLVLLLVGYAAIIVFPKKLPLPITVLFLTWGLTTAMLVDFTIGGGMLNFYKINDTNSYEFADLLTYLQFPIFSYFFIYFYKVLNINNKRFIFYILGWVIVSLTMEKLSVYMGVIHYQHGYNMYFSLLVILLVQTTLALYYELIKKETTNIT</sequence>
<evidence type="ECO:0000313" key="3">
    <source>
        <dbReference type="EMBL" id="GAQ18125.1"/>
    </source>
</evidence>
<feature type="transmembrane region" description="Helical" evidence="1">
    <location>
        <begin position="76"/>
        <end position="96"/>
    </location>
</feature>
<dbReference type="EMBL" id="CCAX010000003">
    <property type="protein sequence ID" value="CDO04746.1"/>
    <property type="molecule type" value="Genomic_DNA"/>
</dbReference>
<dbReference type="RefSeq" id="WP_036577977.1">
    <property type="nucleotide sequence ID" value="NZ_BBXV01000024.1"/>
</dbReference>